<accession>A0A813UYT3</accession>
<organism evidence="7 8">
    <name type="scientific">Brachionus calyciflorus</name>
    <dbReference type="NCBI Taxonomy" id="104777"/>
    <lineage>
        <taxon>Eukaryota</taxon>
        <taxon>Metazoa</taxon>
        <taxon>Spiralia</taxon>
        <taxon>Gnathifera</taxon>
        <taxon>Rotifera</taxon>
        <taxon>Eurotatoria</taxon>
        <taxon>Monogononta</taxon>
        <taxon>Pseudotrocha</taxon>
        <taxon>Ploima</taxon>
        <taxon>Brachionidae</taxon>
        <taxon>Brachionus</taxon>
    </lineage>
</organism>
<dbReference type="Proteomes" id="UP000663879">
    <property type="component" value="Unassembled WGS sequence"/>
</dbReference>
<comment type="subcellular location">
    <subcellularLocation>
        <location evidence="1">Membrane</location>
        <topology evidence="1">Multi-pass membrane protein</topology>
    </subcellularLocation>
</comment>
<sequence length="418" mass="47663">MPFCGGRRTRRALAKLPFTLNFTLIGLGVFIMLAMSIVLIIFEEFTAFTDYTQQWIEFNFFIHYWDKLTIARVYLSFMLIYGAVIVAISAMQIHGMRKLNLSFLHLAPLLLISVAILTILGAISWLIVTAVNYNEGFLATGGFIFERMRFKGNVWKDLIYREQSFRLVTENKVPLKAPILKIWVHQRERDFSCCGWESYMDYSKGNYTHLPESCCQRRQRVYGCANDFLTVDRTEVINVRGCRDVMYSWYRTGFIENIIMSIIGLGIAAFEFYLYSLNRREYYRVLDDMDDMRKPMMNTTMSMSTINSKMSGGGHNSGHMINFGPQPSIKYAQKMGQNQASMNGDNIYNGSGSGGGGSTGTPAINSAGYLPQLNMGNFTNPLQSIQNMNGRFSFNSKNKTPQTTNASNRFLIDEQEQI</sequence>
<reference evidence="7" key="1">
    <citation type="submission" date="2021-02" db="EMBL/GenBank/DDBJ databases">
        <authorList>
            <person name="Nowell W R."/>
        </authorList>
    </citation>
    <scope>NUCLEOTIDE SEQUENCE</scope>
    <source>
        <strain evidence="7">Ploen Becks lab</strain>
    </source>
</reference>
<evidence type="ECO:0000256" key="3">
    <source>
        <dbReference type="ARBA" id="ARBA00022989"/>
    </source>
</evidence>
<dbReference type="CDD" id="cd03127">
    <property type="entry name" value="tetraspanin_LEL"/>
    <property type="match status" value="1"/>
</dbReference>
<feature type="transmembrane region" description="Helical" evidence="6">
    <location>
        <begin position="254"/>
        <end position="274"/>
    </location>
</feature>
<evidence type="ECO:0000313" key="7">
    <source>
        <dbReference type="EMBL" id="CAF0830214.1"/>
    </source>
</evidence>
<dbReference type="OrthoDB" id="9972904at2759"/>
<evidence type="ECO:0000256" key="4">
    <source>
        <dbReference type="ARBA" id="ARBA00023136"/>
    </source>
</evidence>
<keyword evidence="3 6" id="KW-1133">Transmembrane helix</keyword>
<feature type="transmembrane region" description="Helical" evidence="6">
    <location>
        <begin position="20"/>
        <end position="42"/>
    </location>
</feature>
<proteinExistence type="predicted"/>
<keyword evidence="8" id="KW-1185">Reference proteome</keyword>
<name>A0A813UYT3_9BILA</name>
<evidence type="ECO:0000313" key="8">
    <source>
        <dbReference type="Proteomes" id="UP000663879"/>
    </source>
</evidence>
<evidence type="ECO:0000256" key="5">
    <source>
        <dbReference type="SAM" id="MobiDB-lite"/>
    </source>
</evidence>
<evidence type="ECO:0000256" key="2">
    <source>
        <dbReference type="ARBA" id="ARBA00022692"/>
    </source>
</evidence>
<keyword evidence="2 6" id="KW-0812">Transmembrane</keyword>
<dbReference type="SUPFAM" id="SSF48652">
    <property type="entry name" value="Tetraspanin"/>
    <property type="match status" value="1"/>
</dbReference>
<dbReference type="AlphaFoldDB" id="A0A813UYT3"/>
<gene>
    <name evidence="7" type="ORF">OXX778_LOCUS7924</name>
</gene>
<dbReference type="Gene3D" id="1.10.1450.10">
    <property type="entry name" value="Tetraspanin"/>
    <property type="match status" value="1"/>
</dbReference>
<evidence type="ECO:0000256" key="1">
    <source>
        <dbReference type="ARBA" id="ARBA00004141"/>
    </source>
</evidence>
<feature type="compositionally biased region" description="Polar residues" evidence="5">
    <location>
        <begin position="395"/>
        <end position="408"/>
    </location>
</feature>
<feature type="region of interest" description="Disordered" evidence="5">
    <location>
        <begin position="395"/>
        <end position="418"/>
    </location>
</feature>
<dbReference type="InterPro" id="IPR018499">
    <property type="entry name" value="Tetraspanin/Peripherin"/>
</dbReference>
<feature type="transmembrane region" description="Helical" evidence="6">
    <location>
        <begin position="73"/>
        <end position="91"/>
    </location>
</feature>
<protein>
    <recommendedName>
        <fullName evidence="9">Tetraspanin</fullName>
    </recommendedName>
</protein>
<evidence type="ECO:0000256" key="6">
    <source>
        <dbReference type="SAM" id="Phobius"/>
    </source>
</evidence>
<dbReference type="GO" id="GO:0016020">
    <property type="term" value="C:membrane"/>
    <property type="evidence" value="ECO:0007669"/>
    <property type="project" value="UniProtKB-SubCell"/>
</dbReference>
<dbReference type="EMBL" id="CAJNOC010001049">
    <property type="protein sequence ID" value="CAF0830214.1"/>
    <property type="molecule type" value="Genomic_DNA"/>
</dbReference>
<evidence type="ECO:0008006" key="9">
    <source>
        <dbReference type="Google" id="ProtNLM"/>
    </source>
</evidence>
<dbReference type="Pfam" id="PF00335">
    <property type="entry name" value="Tetraspanin"/>
    <property type="match status" value="1"/>
</dbReference>
<comment type="caution">
    <text evidence="7">The sequence shown here is derived from an EMBL/GenBank/DDBJ whole genome shotgun (WGS) entry which is preliminary data.</text>
</comment>
<keyword evidence="4 6" id="KW-0472">Membrane</keyword>
<dbReference type="InterPro" id="IPR008952">
    <property type="entry name" value="Tetraspanin_EC2_sf"/>
</dbReference>
<feature type="transmembrane region" description="Helical" evidence="6">
    <location>
        <begin position="103"/>
        <end position="128"/>
    </location>
</feature>